<dbReference type="RefSeq" id="WP_379285304.1">
    <property type="nucleotide sequence ID" value="NZ_JBHTIU010000001.1"/>
</dbReference>
<comment type="caution">
    <text evidence="5">The sequence shown here is derived from an EMBL/GenBank/DDBJ whole genome shotgun (WGS) entry which is preliminary data.</text>
</comment>
<sequence>MNRLISKVPFRIIAVITVAISLATTVSAASLKWNETEAHGTDPREMKFAQWVKAPQPVPAEQQADQPQGDALAAAAPEAPAQEEAPPVQQSSPAPAVHAQPLAASTPKAKADKPKQEESKSAPAMRAVPVKANVIVTPTGQTLTYKKAIPAVASAYTASAEENGGYAGRDYFGNPLKVGSIAVDPAVIPLGSKVFITGYSYDGLPAGGMVATATDIGGAIKGNRVDVFVPDSRQQAMKFGKQNVQIYILD</sequence>
<dbReference type="Gene3D" id="2.40.40.10">
    <property type="entry name" value="RlpA-like domain"/>
    <property type="match status" value="1"/>
</dbReference>
<protein>
    <submittedName>
        <fullName evidence="5">3D domain-containing protein</fullName>
    </submittedName>
</protein>
<proteinExistence type="predicted"/>
<feature type="domain" description="3D" evidence="4">
    <location>
        <begin position="180"/>
        <end position="249"/>
    </location>
</feature>
<feature type="signal peptide" evidence="3">
    <location>
        <begin position="1"/>
        <end position="28"/>
    </location>
</feature>
<evidence type="ECO:0000256" key="3">
    <source>
        <dbReference type="SAM" id="SignalP"/>
    </source>
</evidence>
<gene>
    <name evidence="5" type="ORF">ACFQ03_00100</name>
</gene>
<feature type="compositionally biased region" description="Basic and acidic residues" evidence="2">
    <location>
        <begin position="109"/>
        <end position="120"/>
    </location>
</feature>
<evidence type="ECO:0000313" key="6">
    <source>
        <dbReference type="Proteomes" id="UP001597120"/>
    </source>
</evidence>
<reference evidence="6" key="1">
    <citation type="journal article" date="2019" name="Int. J. Syst. Evol. Microbiol.">
        <title>The Global Catalogue of Microorganisms (GCM) 10K type strain sequencing project: providing services to taxonomists for standard genome sequencing and annotation.</title>
        <authorList>
            <consortium name="The Broad Institute Genomics Platform"/>
            <consortium name="The Broad Institute Genome Sequencing Center for Infectious Disease"/>
            <person name="Wu L."/>
            <person name="Ma J."/>
        </authorList>
    </citation>
    <scope>NUCLEOTIDE SEQUENCE [LARGE SCALE GENOMIC DNA]</scope>
    <source>
        <strain evidence="6">CCUG 57263</strain>
    </source>
</reference>
<organism evidence="5 6">
    <name type="scientific">Paenibacillus residui</name>
    <dbReference type="NCBI Taxonomy" id="629724"/>
    <lineage>
        <taxon>Bacteria</taxon>
        <taxon>Bacillati</taxon>
        <taxon>Bacillota</taxon>
        <taxon>Bacilli</taxon>
        <taxon>Bacillales</taxon>
        <taxon>Paenibacillaceae</taxon>
        <taxon>Paenibacillus</taxon>
    </lineage>
</organism>
<dbReference type="PANTHER" id="PTHR39160">
    <property type="entry name" value="CELL WALL-BINDING PROTEIN YOCH"/>
    <property type="match status" value="1"/>
</dbReference>
<dbReference type="InterPro" id="IPR036908">
    <property type="entry name" value="RlpA-like_sf"/>
</dbReference>
<dbReference type="EMBL" id="JBHTIU010000001">
    <property type="protein sequence ID" value="MFD0867544.1"/>
    <property type="molecule type" value="Genomic_DNA"/>
</dbReference>
<dbReference type="CDD" id="cd14667">
    <property type="entry name" value="3D_containing_proteins"/>
    <property type="match status" value="1"/>
</dbReference>
<evidence type="ECO:0000256" key="2">
    <source>
        <dbReference type="SAM" id="MobiDB-lite"/>
    </source>
</evidence>
<dbReference type="InterPro" id="IPR051933">
    <property type="entry name" value="Resuscitation_pf_RpfB"/>
</dbReference>
<keyword evidence="6" id="KW-1185">Reference proteome</keyword>
<dbReference type="SUPFAM" id="SSF50685">
    <property type="entry name" value="Barwin-like endoglucanases"/>
    <property type="match status" value="1"/>
</dbReference>
<keyword evidence="1 3" id="KW-0732">Signal</keyword>
<feature type="region of interest" description="Disordered" evidence="2">
    <location>
        <begin position="56"/>
        <end position="125"/>
    </location>
</feature>
<accession>A0ABW3D5M1</accession>
<dbReference type="Pfam" id="PF06725">
    <property type="entry name" value="3D"/>
    <property type="match status" value="1"/>
</dbReference>
<dbReference type="InterPro" id="IPR010611">
    <property type="entry name" value="3D_dom"/>
</dbReference>
<dbReference type="InterPro" id="IPR059180">
    <property type="entry name" value="3D_YorM"/>
</dbReference>
<evidence type="ECO:0000259" key="4">
    <source>
        <dbReference type="Pfam" id="PF06725"/>
    </source>
</evidence>
<evidence type="ECO:0000256" key="1">
    <source>
        <dbReference type="ARBA" id="ARBA00022729"/>
    </source>
</evidence>
<feature type="chain" id="PRO_5045772092" evidence="3">
    <location>
        <begin position="29"/>
        <end position="250"/>
    </location>
</feature>
<name>A0ABW3D5M1_9BACL</name>
<feature type="compositionally biased region" description="Low complexity" evidence="2">
    <location>
        <begin position="62"/>
        <end position="97"/>
    </location>
</feature>
<evidence type="ECO:0000313" key="5">
    <source>
        <dbReference type="EMBL" id="MFD0867544.1"/>
    </source>
</evidence>
<dbReference type="Proteomes" id="UP001597120">
    <property type="component" value="Unassembled WGS sequence"/>
</dbReference>
<dbReference type="PANTHER" id="PTHR39160:SF4">
    <property type="entry name" value="RESUSCITATION-PROMOTING FACTOR RPFB"/>
    <property type="match status" value="1"/>
</dbReference>